<dbReference type="EC" id="2.7.10.2" evidence="2"/>
<comment type="similarity">
    <text evidence="1">Belongs to the CpsD/CapB family.</text>
</comment>
<dbReference type="Pfam" id="PF13807">
    <property type="entry name" value="GNVR"/>
    <property type="match status" value="1"/>
</dbReference>
<dbReference type="EMBL" id="JBHSAW010000024">
    <property type="protein sequence ID" value="MFC4097746.1"/>
    <property type="molecule type" value="Genomic_DNA"/>
</dbReference>
<dbReference type="InterPro" id="IPR032807">
    <property type="entry name" value="GNVR"/>
</dbReference>
<gene>
    <name evidence="12" type="ORF">ACFOUT_17805</name>
</gene>
<organism evidence="12 13">
    <name type="scientific">Euzebyella saccharophila</name>
    <dbReference type="NCBI Taxonomy" id="679664"/>
    <lineage>
        <taxon>Bacteria</taxon>
        <taxon>Pseudomonadati</taxon>
        <taxon>Bacteroidota</taxon>
        <taxon>Flavobacteriia</taxon>
        <taxon>Flavobacteriales</taxon>
        <taxon>Flavobacteriaceae</taxon>
        <taxon>Euzebyella</taxon>
    </lineage>
</organism>
<evidence type="ECO:0000256" key="7">
    <source>
        <dbReference type="ARBA" id="ARBA00023137"/>
    </source>
</evidence>
<dbReference type="InterPro" id="IPR025669">
    <property type="entry name" value="AAA_dom"/>
</dbReference>
<comment type="caution">
    <text evidence="12">The sequence shown here is derived from an EMBL/GenBank/DDBJ whole genome shotgun (WGS) entry which is preliminary data.</text>
</comment>
<evidence type="ECO:0000256" key="1">
    <source>
        <dbReference type="ARBA" id="ARBA00007316"/>
    </source>
</evidence>
<feature type="domain" description="AAA" evidence="10">
    <location>
        <begin position="582"/>
        <end position="695"/>
    </location>
</feature>
<evidence type="ECO:0000256" key="8">
    <source>
        <dbReference type="ARBA" id="ARBA00051245"/>
    </source>
</evidence>
<evidence type="ECO:0000259" key="11">
    <source>
        <dbReference type="Pfam" id="PF13807"/>
    </source>
</evidence>
<keyword evidence="3" id="KW-0808">Transferase</keyword>
<keyword evidence="9" id="KW-0812">Transmembrane</keyword>
<dbReference type="Gene3D" id="3.40.50.300">
    <property type="entry name" value="P-loop containing nucleotide triphosphate hydrolases"/>
    <property type="match status" value="1"/>
</dbReference>
<sequence>MEKQDKNIMKILSGYLRYWPLFLLGVIVCVMGVLLYLRYWAVTEYKIASTILVKNNEEGQGSIQAEGIKGLGLLKSNYNVDDEIGIITSSGLLEKVIENRELNVNYYIEGSIKDVEIYGDDIPFKVLVDKTTADVLYDQPYFIKPVDENSFEIKLELEDGGFEEVFSFGDLVQTPFATFTVSKNPIITSDWSKEPWYFVIRDTDVLIEEMLNNLTVTRIYDDGELLELSFVSNDKNKGEDILSGIIETYVEEKIKYENELAETTIRMIDERIKVLSGEITGVEKSVEEFKTKNQITDVGSNASSFIEQANDYKRMITDYQTQINVMESLESYLSNGNTDSPIPGALSSSDPALVGIIGQYNETLLEKKQLAQSASSSNPMILNLERTLTELRNSILDNVRSAKNGLIIARRNIQANANKYDAQIAKVPGMERELLDISRQQSTKEALYLYLLQKREEEVLSLAAPVSSTRIVSLPKAGRFPVAPNKTALYLGGFLLGLFIPFSIIYAKEILSNKVTSVEELETLVSAPVLGEISKNSKKGLIDFSQESRTPTAELFQLLRFNLEYFNKIDKNQVVLVTSSIKGEGKTFIASNLAATLAFNGEKVAVLSFDLREPHLIENLMMDKRSPGITDFILNREYEVDDIVHKHKTIENLYVIPPGELVQYVGRLMISEKVGQLISHLRNEFDRIIIDTPPVGLISDAYALNKFIDSTLYVVRKDITEKDHLKILERIYRSNKLNNPLLLLNGTEIGNSYGYEVK</sequence>
<dbReference type="Proteomes" id="UP001595814">
    <property type="component" value="Unassembled WGS sequence"/>
</dbReference>
<keyword evidence="7" id="KW-0829">Tyrosine-protein kinase</keyword>
<evidence type="ECO:0000256" key="5">
    <source>
        <dbReference type="ARBA" id="ARBA00022777"/>
    </source>
</evidence>
<dbReference type="SUPFAM" id="SSF52540">
    <property type="entry name" value="P-loop containing nucleoside triphosphate hydrolases"/>
    <property type="match status" value="1"/>
</dbReference>
<protein>
    <recommendedName>
        <fullName evidence="2">non-specific protein-tyrosine kinase</fullName>
        <ecNumber evidence="2">2.7.10.2</ecNumber>
    </recommendedName>
</protein>
<keyword evidence="13" id="KW-1185">Reference proteome</keyword>
<reference evidence="13" key="1">
    <citation type="journal article" date="2019" name="Int. J. Syst. Evol. Microbiol.">
        <title>The Global Catalogue of Microorganisms (GCM) 10K type strain sequencing project: providing services to taxonomists for standard genome sequencing and annotation.</title>
        <authorList>
            <consortium name="The Broad Institute Genomics Platform"/>
            <consortium name="The Broad Institute Genome Sequencing Center for Infectious Disease"/>
            <person name="Wu L."/>
            <person name="Ma J."/>
        </authorList>
    </citation>
    <scope>NUCLEOTIDE SEQUENCE [LARGE SCALE GENOMIC DNA]</scope>
    <source>
        <strain evidence="13">CECT 7477</strain>
    </source>
</reference>
<dbReference type="InterPro" id="IPR005702">
    <property type="entry name" value="Wzc-like_C"/>
</dbReference>
<proteinExistence type="inferred from homology"/>
<evidence type="ECO:0000256" key="9">
    <source>
        <dbReference type="SAM" id="Phobius"/>
    </source>
</evidence>
<feature type="transmembrane region" description="Helical" evidence="9">
    <location>
        <begin position="21"/>
        <end position="41"/>
    </location>
</feature>
<evidence type="ECO:0000256" key="3">
    <source>
        <dbReference type="ARBA" id="ARBA00022679"/>
    </source>
</evidence>
<dbReference type="InterPro" id="IPR050445">
    <property type="entry name" value="Bact_polysacc_biosynth/exp"/>
</dbReference>
<comment type="catalytic activity">
    <reaction evidence="8">
        <text>L-tyrosyl-[protein] + ATP = O-phospho-L-tyrosyl-[protein] + ADP + H(+)</text>
        <dbReference type="Rhea" id="RHEA:10596"/>
        <dbReference type="Rhea" id="RHEA-COMP:10136"/>
        <dbReference type="Rhea" id="RHEA-COMP:20101"/>
        <dbReference type="ChEBI" id="CHEBI:15378"/>
        <dbReference type="ChEBI" id="CHEBI:30616"/>
        <dbReference type="ChEBI" id="CHEBI:46858"/>
        <dbReference type="ChEBI" id="CHEBI:61978"/>
        <dbReference type="ChEBI" id="CHEBI:456216"/>
        <dbReference type="EC" id="2.7.10.2"/>
    </reaction>
</comment>
<evidence type="ECO:0000256" key="2">
    <source>
        <dbReference type="ARBA" id="ARBA00011903"/>
    </source>
</evidence>
<feature type="domain" description="Tyrosine-protein kinase G-rich" evidence="11">
    <location>
        <begin position="430"/>
        <end position="509"/>
    </location>
</feature>
<dbReference type="RefSeq" id="WP_192463151.1">
    <property type="nucleotide sequence ID" value="NZ_JACYFJ010000006.1"/>
</dbReference>
<dbReference type="InterPro" id="IPR027417">
    <property type="entry name" value="P-loop_NTPase"/>
</dbReference>
<keyword evidence="5" id="KW-0418">Kinase</keyword>
<keyword evidence="9" id="KW-1133">Transmembrane helix</keyword>
<evidence type="ECO:0000256" key="4">
    <source>
        <dbReference type="ARBA" id="ARBA00022741"/>
    </source>
</evidence>
<name>A0ABV8JVS8_9FLAO</name>
<evidence type="ECO:0000313" key="13">
    <source>
        <dbReference type="Proteomes" id="UP001595814"/>
    </source>
</evidence>
<dbReference type="CDD" id="cd05387">
    <property type="entry name" value="BY-kinase"/>
    <property type="match status" value="1"/>
</dbReference>
<keyword evidence="9" id="KW-0472">Membrane</keyword>
<accession>A0ABV8JVS8</accession>
<keyword evidence="4" id="KW-0547">Nucleotide-binding</keyword>
<evidence type="ECO:0000256" key="6">
    <source>
        <dbReference type="ARBA" id="ARBA00022840"/>
    </source>
</evidence>
<keyword evidence="6" id="KW-0067">ATP-binding</keyword>
<dbReference type="PANTHER" id="PTHR32309">
    <property type="entry name" value="TYROSINE-PROTEIN KINASE"/>
    <property type="match status" value="1"/>
</dbReference>
<dbReference type="PANTHER" id="PTHR32309:SF13">
    <property type="entry name" value="FERRIC ENTEROBACTIN TRANSPORT PROTEIN FEPE"/>
    <property type="match status" value="1"/>
</dbReference>
<dbReference type="Pfam" id="PF13614">
    <property type="entry name" value="AAA_31"/>
    <property type="match status" value="1"/>
</dbReference>
<evidence type="ECO:0000259" key="10">
    <source>
        <dbReference type="Pfam" id="PF13614"/>
    </source>
</evidence>
<evidence type="ECO:0000313" key="12">
    <source>
        <dbReference type="EMBL" id="MFC4097746.1"/>
    </source>
</evidence>